<keyword evidence="3" id="KW-0488">Methylation</keyword>
<dbReference type="PROSITE" id="PS51420">
    <property type="entry name" value="RHO"/>
    <property type="match status" value="1"/>
</dbReference>
<dbReference type="GO" id="GO:0007264">
    <property type="term" value="P:small GTPase-mediated signal transduction"/>
    <property type="evidence" value="ECO:0007669"/>
    <property type="project" value="InterPro"/>
</dbReference>
<evidence type="ECO:0000256" key="1">
    <source>
        <dbReference type="ARBA" id="ARBA00004308"/>
    </source>
</evidence>
<keyword evidence="11" id="KW-1185">Reference proteome</keyword>
<evidence type="ECO:0000313" key="11">
    <source>
        <dbReference type="Proteomes" id="UP001474421"/>
    </source>
</evidence>
<dbReference type="SMART" id="SM00173">
    <property type="entry name" value="RAS"/>
    <property type="match status" value="1"/>
</dbReference>
<dbReference type="AlphaFoldDB" id="A0AAW1B3N3"/>
<keyword evidence="8" id="KW-0636">Prenylation</keyword>
<evidence type="ECO:0000256" key="4">
    <source>
        <dbReference type="ARBA" id="ARBA00022741"/>
    </source>
</evidence>
<comment type="subcellular location">
    <subcellularLocation>
        <location evidence="1">Endomembrane system</location>
    </subcellularLocation>
</comment>
<dbReference type="InterPro" id="IPR003578">
    <property type="entry name" value="Small_GTPase_Rho"/>
</dbReference>
<keyword evidence="5" id="KW-0342">GTP-binding</keyword>
<feature type="compositionally biased region" description="Basic and acidic residues" evidence="9">
    <location>
        <begin position="53"/>
        <end position="68"/>
    </location>
</feature>
<dbReference type="SMART" id="SM00174">
    <property type="entry name" value="RHO"/>
    <property type="match status" value="1"/>
</dbReference>
<dbReference type="SMART" id="SM00175">
    <property type="entry name" value="RAB"/>
    <property type="match status" value="1"/>
</dbReference>
<proteinExistence type="inferred from homology"/>
<evidence type="ECO:0000256" key="2">
    <source>
        <dbReference type="ARBA" id="ARBA00010142"/>
    </source>
</evidence>
<dbReference type="InterPro" id="IPR027417">
    <property type="entry name" value="P-loop_NTPase"/>
</dbReference>
<dbReference type="PROSITE" id="PS51419">
    <property type="entry name" value="RAB"/>
    <property type="match status" value="1"/>
</dbReference>
<sequence length="320" mass="35862">MNIVVIFSEIVCANLDESPAFLEPFSPRKREKQRAPPSDRDDEPPAAPGPRARRAESGVWHKEPESRGGSRALGLRRQESEGLIHSTAGTPAVMENQLARCKIVVVGDSQCGKTALLHVFAKDAYPENYVPTVFENYTASFEIEKQRIELNMWDTSGSTYYDNVRPLAYPDSDAVLICFDISRPETLDSVLKKWQGETQEFCPSAKVVLVGCKLDMRTDLNTLRELSKQRLIPVTHEQGSMLARQLGAVAYVECSSKVSENSVRDVFHVTTLASVNRIHKHLKRSNSKRGLKRITQMPGRTDLLTDSEIRKDRAKSCSVM</sequence>
<dbReference type="Gene3D" id="3.40.50.300">
    <property type="entry name" value="P-loop containing nucleotide triphosphate hydrolases"/>
    <property type="match status" value="1"/>
</dbReference>
<dbReference type="FunFam" id="3.40.50.300:FF:000407">
    <property type="entry name" value="Rho-related GTP-binding protein RhoE"/>
    <property type="match status" value="1"/>
</dbReference>
<dbReference type="InterPro" id="IPR005225">
    <property type="entry name" value="Small_GTP-bd"/>
</dbReference>
<dbReference type="InterPro" id="IPR041842">
    <property type="entry name" value="RhoN"/>
</dbReference>
<dbReference type="GO" id="GO:0012505">
    <property type="term" value="C:endomembrane system"/>
    <property type="evidence" value="ECO:0007669"/>
    <property type="project" value="UniProtKB-SubCell"/>
</dbReference>
<dbReference type="PROSITE" id="PS51421">
    <property type="entry name" value="RAS"/>
    <property type="match status" value="1"/>
</dbReference>
<protein>
    <submittedName>
        <fullName evidence="10">Rho-related GTP-binding protein RhoN</fullName>
    </submittedName>
</protein>
<dbReference type="CDD" id="cd04173">
    <property type="entry name" value="Rnd2_Rho7"/>
    <property type="match status" value="1"/>
</dbReference>
<dbReference type="Proteomes" id="UP001474421">
    <property type="component" value="Unassembled WGS sequence"/>
</dbReference>
<evidence type="ECO:0000256" key="6">
    <source>
        <dbReference type="ARBA" id="ARBA00023136"/>
    </source>
</evidence>
<reference evidence="10 11" key="1">
    <citation type="journal article" date="2024" name="Proc. Natl. Acad. Sci. U.S.A.">
        <title>The genetic regulatory architecture and epigenomic basis for age-related changes in rattlesnake venom.</title>
        <authorList>
            <person name="Hogan M.P."/>
            <person name="Holding M.L."/>
            <person name="Nystrom G.S."/>
            <person name="Colston T.J."/>
            <person name="Bartlett D.A."/>
            <person name="Mason A.J."/>
            <person name="Ellsworth S.A."/>
            <person name="Rautsaw R.M."/>
            <person name="Lawrence K.C."/>
            <person name="Strickland J.L."/>
            <person name="He B."/>
            <person name="Fraser P."/>
            <person name="Margres M.J."/>
            <person name="Gilbert D.M."/>
            <person name="Gibbs H.L."/>
            <person name="Parkinson C.L."/>
            <person name="Rokyta D.R."/>
        </authorList>
    </citation>
    <scope>NUCLEOTIDE SEQUENCE [LARGE SCALE GENOMIC DNA]</scope>
    <source>
        <strain evidence="10">DRR0105</strain>
    </source>
</reference>
<evidence type="ECO:0000256" key="7">
    <source>
        <dbReference type="ARBA" id="ARBA00023288"/>
    </source>
</evidence>
<evidence type="ECO:0000256" key="8">
    <source>
        <dbReference type="ARBA" id="ARBA00023289"/>
    </source>
</evidence>
<comment type="similarity">
    <text evidence="2">Belongs to the small GTPase superfamily. Rho family.</text>
</comment>
<organism evidence="10 11">
    <name type="scientific">Crotalus adamanteus</name>
    <name type="common">Eastern diamondback rattlesnake</name>
    <dbReference type="NCBI Taxonomy" id="8729"/>
    <lineage>
        <taxon>Eukaryota</taxon>
        <taxon>Metazoa</taxon>
        <taxon>Chordata</taxon>
        <taxon>Craniata</taxon>
        <taxon>Vertebrata</taxon>
        <taxon>Euteleostomi</taxon>
        <taxon>Lepidosauria</taxon>
        <taxon>Squamata</taxon>
        <taxon>Bifurcata</taxon>
        <taxon>Unidentata</taxon>
        <taxon>Episquamata</taxon>
        <taxon>Toxicofera</taxon>
        <taxon>Serpentes</taxon>
        <taxon>Colubroidea</taxon>
        <taxon>Viperidae</taxon>
        <taxon>Crotalinae</taxon>
        <taxon>Crotalus</taxon>
    </lineage>
</organism>
<keyword evidence="4" id="KW-0547">Nucleotide-binding</keyword>
<dbReference type="InterPro" id="IPR001806">
    <property type="entry name" value="Small_GTPase"/>
</dbReference>
<dbReference type="SUPFAM" id="SSF52540">
    <property type="entry name" value="P-loop containing nucleoside triphosphate hydrolases"/>
    <property type="match status" value="1"/>
</dbReference>
<dbReference type="EMBL" id="JAOTOJ010000008">
    <property type="protein sequence ID" value="KAK9396721.1"/>
    <property type="molecule type" value="Genomic_DNA"/>
</dbReference>
<keyword evidence="6" id="KW-0472">Membrane</keyword>
<evidence type="ECO:0000256" key="3">
    <source>
        <dbReference type="ARBA" id="ARBA00022481"/>
    </source>
</evidence>
<dbReference type="NCBIfam" id="TIGR00231">
    <property type="entry name" value="small_GTP"/>
    <property type="match status" value="1"/>
</dbReference>
<dbReference type="PANTHER" id="PTHR24072">
    <property type="entry name" value="RHO FAMILY GTPASE"/>
    <property type="match status" value="1"/>
</dbReference>
<comment type="caution">
    <text evidence="10">The sequence shown here is derived from an EMBL/GenBank/DDBJ whole genome shotgun (WGS) entry which is preliminary data.</text>
</comment>
<dbReference type="GO" id="GO:0003924">
    <property type="term" value="F:GTPase activity"/>
    <property type="evidence" value="ECO:0007669"/>
    <property type="project" value="InterPro"/>
</dbReference>
<feature type="region of interest" description="Disordered" evidence="9">
    <location>
        <begin position="23"/>
        <end position="77"/>
    </location>
</feature>
<gene>
    <name evidence="10" type="ORF">NXF25_020082</name>
</gene>
<dbReference type="GO" id="GO:0005525">
    <property type="term" value="F:GTP binding"/>
    <property type="evidence" value="ECO:0007669"/>
    <property type="project" value="UniProtKB-KW"/>
</dbReference>
<evidence type="ECO:0000256" key="9">
    <source>
        <dbReference type="SAM" id="MobiDB-lite"/>
    </source>
</evidence>
<evidence type="ECO:0000256" key="5">
    <source>
        <dbReference type="ARBA" id="ARBA00023134"/>
    </source>
</evidence>
<dbReference type="Pfam" id="PF00071">
    <property type="entry name" value="Ras"/>
    <property type="match status" value="1"/>
</dbReference>
<accession>A0AAW1B3N3</accession>
<keyword evidence="7" id="KW-0449">Lipoprotein</keyword>
<name>A0AAW1B3N3_CROAD</name>
<evidence type="ECO:0000313" key="10">
    <source>
        <dbReference type="EMBL" id="KAK9396721.1"/>
    </source>
</evidence>
<dbReference type="PRINTS" id="PR00449">
    <property type="entry name" value="RASTRNSFRMNG"/>
</dbReference>